<dbReference type="SUPFAM" id="SSF46785">
    <property type="entry name" value="Winged helix' DNA-binding domain"/>
    <property type="match status" value="1"/>
</dbReference>
<dbReference type="Gene3D" id="3.40.190.290">
    <property type="match status" value="1"/>
</dbReference>
<dbReference type="InterPro" id="IPR005119">
    <property type="entry name" value="LysR_subst-bd"/>
</dbReference>
<feature type="domain" description="HTH lysR-type" evidence="5">
    <location>
        <begin position="5"/>
        <end position="62"/>
    </location>
</feature>
<comment type="caution">
    <text evidence="6">The sequence shown here is derived from an EMBL/GenBank/DDBJ whole genome shotgun (WGS) entry which is preliminary data.</text>
</comment>
<keyword evidence="7" id="KW-1185">Reference proteome</keyword>
<protein>
    <submittedName>
        <fullName evidence="6">LysR family transcriptional regulator</fullName>
    </submittedName>
</protein>
<keyword evidence="3" id="KW-0238">DNA-binding</keyword>
<dbReference type="Proteomes" id="UP001172778">
    <property type="component" value="Unassembled WGS sequence"/>
</dbReference>
<reference evidence="6" key="1">
    <citation type="submission" date="2023-03" db="EMBL/GenBank/DDBJ databases">
        <title>Chitinimonas shenzhenensis gen. nov., sp. nov., a novel member of family Burkholderiaceae isolated from activated sludge collected in Shen Zhen, China.</title>
        <authorList>
            <person name="Wang X."/>
        </authorList>
    </citation>
    <scope>NUCLEOTIDE SEQUENCE</scope>
    <source>
        <strain evidence="6">DQS-5</strain>
    </source>
</reference>
<evidence type="ECO:0000259" key="5">
    <source>
        <dbReference type="PROSITE" id="PS50931"/>
    </source>
</evidence>
<dbReference type="InterPro" id="IPR036388">
    <property type="entry name" value="WH-like_DNA-bd_sf"/>
</dbReference>
<dbReference type="InterPro" id="IPR058163">
    <property type="entry name" value="LysR-type_TF_proteobact-type"/>
</dbReference>
<dbReference type="EMBL" id="JARRAF010000038">
    <property type="protein sequence ID" value="MDK2126439.1"/>
    <property type="molecule type" value="Genomic_DNA"/>
</dbReference>
<dbReference type="Pfam" id="PF00126">
    <property type="entry name" value="HTH_1"/>
    <property type="match status" value="1"/>
</dbReference>
<dbReference type="RefSeq" id="WP_284102782.1">
    <property type="nucleotide sequence ID" value="NZ_JARRAF010000038.1"/>
</dbReference>
<keyword evidence="4" id="KW-0804">Transcription</keyword>
<dbReference type="InterPro" id="IPR036390">
    <property type="entry name" value="WH_DNA-bd_sf"/>
</dbReference>
<dbReference type="Gene3D" id="1.10.10.10">
    <property type="entry name" value="Winged helix-like DNA-binding domain superfamily/Winged helix DNA-binding domain"/>
    <property type="match status" value="1"/>
</dbReference>
<comment type="similarity">
    <text evidence="1">Belongs to the LysR transcriptional regulatory family.</text>
</comment>
<keyword evidence="2" id="KW-0805">Transcription regulation</keyword>
<evidence type="ECO:0000256" key="3">
    <source>
        <dbReference type="ARBA" id="ARBA00023125"/>
    </source>
</evidence>
<evidence type="ECO:0000256" key="2">
    <source>
        <dbReference type="ARBA" id="ARBA00023015"/>
    </source>
</evidence>
<dbReference type="PROSITE" id="PS50931">
    <property type="entry name" value="HTH_LYSR"/>
    <property type="match status" value="1"/>
</dbReference>
<dbReference type="InterPro" id="IPR000847">
    <property type="entry name" value="LysR_HTH_N"/>
</dbReference>
<name>A0ABT7E2A4_9NEIS</name>
<evidence type="ECO:0000256" key="4">
    <source>
        <dbReference type="ARBA" id="ARBA00023163"/>
    </source>
</evidence>
<organism evidence="6 7">
    <name type="scientific">Parachitinimonas caeni</name>
    <dbReference type="NCBI Taxonomy" id="3031301"/>
    <lineage>
        <taxon>Bacteria</taxon>
        <taxon>Pseudomonadati</taxon>
        <taxon>Pseudomonadota</taxon>
        <taxon>Betaproteobacteria</taxon>
        <taxon>Neisseriales</taxon>
        <taxon>Chitinibacteraceae</taxon>
        <taxon>Parachitinimonas</taxon>
    </lineage>
</organism>
<evidence type="ECO:0000313" key="6">
    <source>
        <dbReference type="EMBL" id="MDK2126439.1"/>
    </source>
</evidence>
<dbReference type="CDD" id="cd08479">
    <property type="entry name" value="PBP2_CrgA_like_9"/>
    <property type="match status" value="1"/>
</dbReference>
<gene>
    <name evidence="6" type="ORF">PZA18_20575</name>
</gene>
<accession>A0ABT7E2A4</accession>
<dbReference type="SUPFAM" id="SSF53850">
    <property type="entry name" value="Periplasmic binding protein-like II"/>
    <property type="match status" value="1"/>
</dbReference>
<proteinExistence type="inferred from homology"/>
<evidence type="ECO:0000256" key="1">
    <source>
        <dbReference type="ARBA" id="ARBA00009437"/>
    </source>
</evidence>
<dbReference type="Pfam" id="PF03466">
    <property type="entry name" value="LysR_substrate"/>
    <property type="match status" value="1"/>
</dbReference>
<dbReference type="PANTHER" id="PTHR30537">
    <property type="entry name" value="HTH-TYPE TRANSCRIPTIONAL REGULATOR"/>
    <property type="match status" value="1"/>
</dbReference>
<dbReference type="PRINTS" id="PR00039">
    <property type="entry name" value="HTHLYSR"/>
</dbReference>
<evidence type="ECO:0000313" key="7">
    <source>
        <dbReference type="Proteomes" id="UP001172778"/>
    </source>
</evidence>
<sequence length="304" mass="34531">MKDYNDLQSLRFFVSIVESGSLSAAARQLDLTTSALSQRLRQLETNLGVRLLDRSTRRIQLTEEGEVLFQRGSVLLKDFEELISDLRERSGQLVGALRIFGPLGFGRRYLAPIVAEFHSMHPDLDISLTLADRFSAHASDRFDLVIHIGELQESNWIVYPIAPNSRVLCAAPQYFQENPPLERPEDLTHHQCLVLRENDEDVTLWQFSQGDDVRRIRVTPSLSANDGEVVKQWALAGKGLIVRSEWDVALNLRSGSLVQALPDWKLQEADVVALAPHRVGMPLRLKTFVTFLQNKFKPTPPWRK</sequence>
<dbReference type="PANTHER" id="PTHR30537:SF5">
    <property type="entry name" value="HTH-TYPE TRANSCRIPTIONAL ACTIVATOR TTDR-RELATED"/>
    <property type="match status" value="1"/>
</dbReference>